<dbReference type="EMBL" id="ACOP02000069">
    <property type="protein sequence ID" value="EEU95930.1"/>
    <property type="molecule type" value="Genomic_DNA"/>
</dbReference>
<evidence type="ECO:0000313" key="3">
    <source>
        <dbReference type="Proteomes" id="UP000004619"/>
    </source>
</evidence>
<dbReference type="AlphaFoldDB" id="C7H849"/>
<dbReference type="HOGENOM" id="CLU_3135881_0_0_9"/>
<sequence>MPDGIASSPKGGAKSRSVFKLDETESKIAKGSPFGRAGERSETERASQL</sequence>
<reference evidence="2" key="1">
    <citation type="submission" date="2009-08" db="EMBL/GenBank/DDBJ databases">
        <authorList>
            <person name="Weinstock G."/>
            <person name="Sodergren E."/>
            <person name="Clifton S."/>
            <person name="Fulton L."/>
            <person name="Fulton B."/>
            <person name="Courtney L."/>
            <person name="Fronick C."/>
            <person name="Harrison M."/>
            <person name="Strong C."/>
            <person name="Farmer C."/>
            <person name="Delahaunty K."/>
            <person name="Markovic C."/>
            <person name="Hall O."/>
            <person name="Minx P."/>
            <person name="Tomlinson C."/>
            <person name="Mitreva M."/>
            <person name="Nelson J."/>
            <person name="Hou S."/>
            <person name="Wollam A."/>
            <person name="Pepin K.H."/>
            <person name="Johnson M."/>
            <person name="Bhonagiri V."/>
            <person name="Nash W.E."/>
            <person name="Warren W."/>
            <person name="Chinwalla A."/>
            <person name="Mardis E.R."/>
            <person name="Wilson R.K."/>
        </authorList>
    </citation>
    <scope>NUCLEOTIDE SEQUENCE [LARGE SCALE GENOMIC DNA]</scope>
    <source>
        <strain evidence="2">A2-165</strain>
    </source>
</reference>
<proteinExistence type="predicted"/>
<feature type="compositionally biased region" description="Basic and acidic residues" evidence="1">
    <location>
        <begin position="19"/>
        <end position="28"/>
    </location>
</feature>
<dbReference type="STRING" id="411483.FAEPRAA2165_02484"/>
<keyword evidence="3" id="KW-1185">Reference proteome</keyword>
<feature type="compositionally biased region" description="Basic and acidic residues" evidence="1">
    <location>
        <begin position="37"/>
        <end position="49"/>
    </location>
</feature>
<organism evidence="2 3">
    <name type="scientific">Faecalibacterium duncaniae (strain DSM 17677 / JCM 31915 / A2-165)</name>
    <name type="common">Faecalibacterium prausnitzii</name>
    <dbReference type="NCBI Taxonomy" id="411483"/>
    <lineage>
        <taxon>Bacteria</taxon>
        <taxon>Bacillati</taxon>
        <taxon>Bacillota</taxon>
        <taxon>Clostridia</taxon>
        <taxon>Eubacteriales</taxon>
        <taxon>Oscillospiraceae</taxon>
        <taxon>Faecalibacterium</taxon>
    </lineage>
</organism>
<protein>
    <submittedName>
        <fullName evidence="2">Uncharacterized protein</fullName>
    </submittedName>
</protein>
<accession>C7H849</accession>
<name>C7H849_FAED2</name>
<evidence type="ECO:0000256" key="1">
    <source>
        <dbReference type="SAM" id="MobiDB-lite"/>
    </source>
</evidence>
<comment type="caution">
    <text evidence="2">The sequence shown here is derived from an EMBL/GenBank/DDBJ whole genome shotgun (WGS) entry which is preliminary data.</text>
</comment>
<evidence type="ECO:0000313" key="2">
    <source>
        <dbReference type="EMBL" id="EEU95930.1"/>
    </source>
</evidence>
<dbReference type="Proteomes" id="UP000004619">
    <property type="component" value="Unassembled WGS sequence"/>
</dbReference>
<gene>
    <name evidence="2" type="ORF">FAEPRAA2165_02484</name>
</gene>
<feature type="region of interest" description="Disordered" evidence="1">
    <location>
        <begin position="1"/>
        <end position="49"/>
    </location>
</feature>